<dbReference type="OrthoDB" id="360521at2759"/>
<dbReference type="InterPro" id="IPR005607">
    <property type="entry name" value="BSD_dom"/>
</dbReference>
<reference evidence="13 14" key="1">
    <citation type="submission" date="2020-02" db="EMBL/GenBank/DDBJ databases">
        <authorList>
            <person name="Ma Q."/>
            <person name="Huang Y."/>
            <person name="Song X."/>
            <person name="Pei D."/>
        </authorList>
    </citation>
    <scope>NUCLEOTIDE SEQUENCE [LARGE SCALE GENOMIC DNA]</scope>
    <source>
        <strain evidence="13">Sxm20200214</strain>
        <tissue evidence="13">Leaf</tissue>
    </source>
</reference>
<evidence type="ECO:0000256" key="9">
    <source>
        <dbReference type="ARBA" id="ARBA00057028"/>
    </source>
</evidence>
<feature type="domain" description="BSD" evidence="12">
    <location>
        <begin position="89"/>
        <end position="131"/>
    </location>
</feature>
<accession>A0A8X7SFD1</accession>
<dbReference type="GO" id="GO:0006351">
    <property type="term" value="P:DNA-templated transcription"/>
    <property type="evidence" value="ECO:0007669"/>
    <property type="project" value="InterPro"/>
</dbReference>
<gene>
    <name evidence="13" type="ORF">Bca52824_033854</name>
</gene>
<comment type="function">
    <text evidence="9">Component of the general transcription and DNA repair factor IIH (TFIIH) core complex, which is involved in general and transcription-coupled nucleotide excision repair (NER) of damaged DNA and, when complexed to CAK, in RNA transcription by RNA polymerase II. In NER, TFIIH acts by opening DNA around the lesion to allow the excision of the damaged oligonucleotide and its replacement by a new DNA fragment. In transcription, TFIIH has an essential role in transcription initiation. When the pre-initiation complex (PIC) has been established, TFIIH is required for promoter opening and promoter escape. Phosphorylation of the C-terminal tail (CTD) of the largest subunit of RNA polymerase II by the kinase module CAK controls the initiation of transcription.</text>
</comment>
<dbReference type="SMART" id="SM00751">
    <property type="entry name" value="BSD"/>
    <property type="match status" value="2"/>
</dbReference>
<dbReference type="SUPFAM" id="SSF140383">
    <property type="entry name" value="BSD domain-like"/>
    <property type="match status" value="2"/>
</dbReference>
<name>A0A8X7SFD1_BRACI</name>
<dbReference type="FunFam" id="1.10.3970.10:FF:000002">
    <property type="entry name" value="Putative RNA polymerase II transcription factor B subunit 1-1"/>
    <property type="match status" value="1"/>
</dbReference>
<evidence type="ECO:0000259" key="12">
    <source>
        <dbReference type="PROSITE" id="PS50858"/>
    </source>
</evidence>
<evidence type="ECO:0000256" key="7">
    <source>
        <dbReference type="ARBA" id="ARBA00023204"/>
    </source>
</evidence>
<dbReference type="PANTHER" id="PTHR12856">
    <property type="entry name" value="TRANSCRIPTION INITIATION FACTOR IIH-RELATED"/>
    <property type="match status" value="1"/>
</dbReference>
<dbReference type="GO" id="GO:0006289">
    <property type="term" value="P:nucleotide-excision repair"/>
    <property type="evidence" value="ECO:0007669"/>
    <property type="project" value="InterPro"/>
</dbReference>
<evidence type="ECO:0000313" key="14">
    <source>
        <dbReference type="Proteomes" id="UP000886595"/>
    </source>
</evidence>
<dbReference type="GO" id="GO:0000439">
    <property type="term" value="C:transcription factor TFIIH core complex"/>
    <property type="evidence" value="ECO:0007669"/>
    <property type="project" value="InterPro"/>
</dbReference>
<feature type="region of interest" description="Disordered" evidence="11">
    <location>
        <begin position="512"/>
        <end position="533"/>
    </location>
</feature>
<comment type="subcellular location">
    <subcellularLocation>
        <location evidence="1">Nucleus</location>
    </subcellularLocation>
</comment>
<feature type="domain" description="BSD" evidence="12">
    <location>
        <begin position="156"/>
        <end position="208"/>
    </location>
</feature>
<protein>
    <recommendedName>
        <fullName evidence="12">BSD domain-containing protein</fullName>
    </recommendedName>
</protein>
<keyword evidence="4" id="KW-0227">DNA damage</keyword>
<evidence type="ECO:0000313" key="13">
    <source>
        <dbReference type="EMBL" id="KAG2305203.1"/>
    </source>
</evidence>
<keyword evidence="14" id="KW-1185">Reference proteome</keyword>
<evidence type="ECO:0000256" key="11">
    <source>
        <dbReference type="SAM" id="MobiDB-lite"/>
    </source>
</evidence>
<dbReference type="InterPro" id="IPR035925">
    <property type="entry name" value="BSD_dom_sf"/>
</dbReference>
<evidence type="ECO:0000256" key="5">
    <source>
        <dbReference type="ARBA" id="ARBA00023015"/>
    </source>
</evidence>
<evidence type="ECO:0000256" key="10">
    <source>
        <dbReference type="ARBA" id="ARBA00065951"/>
    </source>
</evidence>
<dbReference type="Pfam" id="PF03909">
    <property type="entry name" value="BSD"/>
    <property type="match status" value="1"/>
</dbReference>
<evidence type="ECO:0000256" key="6">
    <source>
        <dbReference type="ARBA" id="ARBA00023163"/>
    </source>
</evidence>
<organism evidence="13 14">
    <name type="scientific">Brassica carinata</name>
    <name type="common">Ethiopian mustard</name>
    <name type="synonym">Abyssinian cabbage</name>
    <dbReference type="NCBI Taxonomy" id="52824"/>
    <lineage>
        <taxon>Eukaryota</taxon>
        <taxon>Viridiplantae</taxon>
        <taxon>Streptophyta</taxon>
        <taxon>Embryophyta</taxon>
        <taxon>Tracheophyta</taxon>
        <taxon>Spermatophyta</taxon>
        <taxon>Magnoliopsida</taxon>
        <taxon>eudicotyledons</taxon>
        <taxon>Gunneridae</taxon>
        <taxon>Pentapetalae</taxon>
        <taxon>rosids</taxon>
        <taxon>malvids</taxon>
        <taxon>Brassicales</taxon>
        <taxon>Brassicaceae</taxon>
        <taxon>Brassiceae</taxon>
        <taxon>Brassica</taxon>
    </lineage>
</organism>
<keyword evidence="5" id="KW-0805">Transcription regulation</keyword>
<keyword evidence="7" id="KW-0234">DNA repair</keyword>
<dbReference type="Gene3D" id="6.10.140.1200">
    <property type="match status" value="1"/>
</dbReference>
<evidence type="ECO:0000256" key="2">
    <source>
        <dbReference type="ARBA" id="ARBA00009448"/>
    </source>
</evidence>
<dbReference type="Gene3D" id="1.10.3970.10">
    <property type="entry name" value="BSD domain"/>
    <property type="match status" value="1"/>
</dbReference>
<sequence>MLLTFEPNDEKSHLKLHVQSHNIQSKKYSKEGSHNLPLFNLLTNNNSQGKPHIFEFETYQDMHAFRDVINNAFAYCEEPKEQPSIADLELRIKLLRENNELQILHKELVQTKVLSEYEFWSRRKELLGKDSIGKWKQRVGLKNVMASSIKPSTDGRTNRVTFNLTPEIIFQIFSERPAVRQAFVNYVPSKMTEKDFWTKYFRAEYLYSTKNTAVAEAEAAEDEVLSVFLKPDEILAQEARQKIRRVDPSLDMVVDQRDDYTHTMNDKFGRRSLLQDINRHSAAVLEGRCIADVESDDSRTIAEALTPAKQGEAGEIVTGNRNGGSSSTTKFSFLALSIKESRDYFESQQRNVLNEPRVAGASKRNVHDAYQSLKNSFVEMRTKGLSDPLIRPEVSFKVFSELTVTISNAKTVNGNNPPESVLDRLPKSSKDDTLRHWILIEELLRHFWSSYPITSTYLSTKVGRLKDAMLNMYSHLEEIKKSVPSDARHEVSSLVCSRQKAAFQQFDADLQRRSTKSVGGGHRKRPNDQMGVL</sequence>
<dbReference type="EMBL" id="JAAMPC010000007">
    <property type="protein sequence ID" value="KAG2305203.1"/>
    <property type="molecule type" value="Genomic_DNA"/>
</dbReference>
<keyword evidence="3" id="KW-0677">Repeat</keyword>
<dbReference type="PROSITE" id="PS50858">
    <property type="entry name" value="BSD"/>
    <property type="match status" value="2"/>
</dbReference>
<evidence type="ECO:0000256" key="3">
    <source>
        <dbReference type="ARBA" id="ARBA00022737"/>
    </source>
</evidence>
<evidence type="ECO:0000256" key="8">
    <source>
        <dbReference type="ARBA" id="ARBA00023242"/>
    </source>
</evidence>
<comment type="caution">
    <text evidence="13">The sequence shown here is derived from an EMBL/GenBank/DDBJ whole genome shotgun (WGS) entry which is preliminary data.</text>
</comment>
<dbReference type="AlphaFoldDB" id="A0A8X7SFD1"/>
<keyword evidence="6" id="KW-0804">Transcription</keyword>
<dbReference type="Proteomes" id="UP000886595">
    <property type="component" value="Unassembled WGS sequence"/>
</dbReference>
<comment type="subunit">
    <text evidence="10">Component of the 7-subunit TFIIH core complex composed of XPB, XPD, TFB1/GTF2H1, GTF2H2/P44, TFB4/GTF2H3, TFB2/GTF2H4 and TFB5/GTF2H5, which is active in NER. The core complex associates with the 3-subunit CDK-activating kinase (CAK) module composed of CYCH1/cyclin H1, CDKD and MAT1/At4g30820 to form the 10-subunit holoenzyme (holo-TFIIH) active in transcription.</text>
</comment>
<keyword evidence="8" id="KW-0539">Nucleus</keyword>
<proteinExistence type="inferred from homology"/>
<dbReference type="InterPro" id="IPR027079">
    <property type="entry name" value="Tfb1/GTF2H1"/>
</dbReference>
<comment type="similarity">
    <text evidence="2">Belongs to the TFB1 family.</text>
</comment>
<evidence type="ECO:0000256" key="1">
    <source>
        <dbReference type="ARBA" id="ARBA00004123"/>
    </source>
</evidence>
<evidence type="ECO:0000256" key="4">
    <source>
        <dbReference type="ARBA" id="ARBA00022763"/>
    </source>
</evidence>